<keyword evidence="2" id="KW-1185">Reference proteome</keyword>
<dbReference type="EMBL" id="KK852816">
    <property type="protein sequence ID" value="KDR15785.1"/>
    <property type="molecule type" value="Genomic_DNA"/>
</dbReference>
<sequence length="151" mass="17197">MVKTICSSDTFKNAAQTTNTTNLLHSIRDPISELAIFLLQVHKYPGNTYFLISYDISTHCTTSQVTKNDTKTQFLLPQVQDFSIRHHCKTPVSSLHFTPATFFNSKGPPFQQQTTEERKAQQRHKFFPFSSSPFLLPSTRVLPSDAGQRRC</sequence>
<evidence type="ECO:0000313" key="1">
    <source>
        <dbReference type="EMBL" id="KDR15785.1"/>
    </source>
</evidence>
<dbReference type="InParanoid" id="A0A067R1E6"/>
<gene>
    <name evidence="1" type="ORF">L798_10152</name>
</gene>
<reference evidence="1 2" key="1">
    <citation type="journal article" date="2014" name="Nat. Commun.">
        <title>Molecular traces of alternative social organization in a termite genome.</title>
        <authorList>
            <person name="Terrapon N."/>
            <person name="Li C."/>
            <person name="Robertson H.M."/>
            <person name="Ji L."/>
            <person name="Meng X."/>
            <person name="Booth W."/>
            <person name="Chen Z."/>
            <person name="Childers C.P."/>
            <person name="Glastad K.M."/>
            <person name="Gokhale K."/>
            <person name="Gowin J."/>
            <person name="Gronenberg W."/>
            <person name="Hermansen R.A."/>
            <person name="Hu H."/>
            <person name="Hunt B.G."/>
            <person name="Huylmans A.K."/>
            <person name="Khalil S.M."/>
            <person name="Mitchell R.D."/>
            <person name="Munoz-Torres M.C."/>
            <person name="Mustard J.A."/>
            <person name="Pan H."/>
            <person name="Reese J.T."/>
            <person name="Scharf M.E."/>
            <person name="Sun F."/>
            <person name="Vogel H."/>
            <person name="Xiao J."/>
            <person name="Yang W."/>
            <person name="Yang Z."/>
            <person name="Yang Z."/>
            <person name="Zhou J."/>
            <person name="Zhu J."/>
            <person name="Brent C.S."/>
            <person name="Elsik C.G."/>
            <person name="Goodisman M.A."/>
            <person name="Liberles D.A."/>
            <person name="Roe R.M."/>
            <person name="Vargo E.L."/>
            <person name="Vilcinskas A."/>
            <person name="Wang J."/>
            <person name="Bornberg-Bauer E."/>
            <person name="Korb J."/>
            <person name="Zhang G."/>
            <person name="Liebig J."/>
        </authorList>
    </citation>
    <scope>NUCLEOTIDE SEQUENCE [LARGE SCALE GENOMIC DNA]</scope>
    <source>
        <tissue evidence="1">Whole organism</tissue>
    </source>
</reference>
<proteinExistence type="predicted"/>
<dbReference type="Proteomes" id="UP000027135">
    <property type="component" value="Unassembled WGS sequence"/>
</dbReference>
<accession>A0A067R1E6</accession>
<evidence type="ECO:0000313" key="2">
    <source>
        <dbReference type="Proteomes" id="UP000027135"/>
    </source>
</evidence>
<name>A0A067R1E6_ZOONE</name>
<protein>
    <submittedName>
        <fullName evidence="1">Uncharacterized protein</fullName>
    </submittedName>
</protein>
<dbReference type="AlphaFoldDB" id="A0A067R1E6"/>
<organism evidence="1 2">
    <name type="scientific">Zootermopsis nevadensis</name>
    <name type="common">Dampwood termite</name>
    <dbReference type="NCBI Taxonomy" id="136037"/>
    <lineage>
        <taxon>Eukaryota</taxon>
        <taxon>Metazoa</taxon>
        <taxon>Ecdysozoa</taxon>
        <taxon>Arthropoda</taxon>
        <taxon>Hexapoda</taxon>
        <taxon>Insecta</taxon>
        <taxon>Pterygota</taxon>
        <taxon>Neoptera</taxon>
        <taxon>Polyneoptera</taxon>
        <taxon>Dictyoptera</taxon>
        <taxon>Blattodea</taxon>
        <taxon>Blattoidea</taxon>
        <taxon>Termitoidae</taxon>
        <taxon>Termopsidae</taxon>
        <taxon>Zootermopsis</taxon>
    </lineage>
</organism>